<dbReference type="Gene3D" id="2.70.70.10">
    <property type="entry name" value="Glucose Permease (Domain IIA)"/>
    <property type="match status" value="1"/>
</dbReference>
<dbReference type="RefSeq" id="WP_076083639.1">
    <property type="nucleotide sequence ID" value="NZ_CP019070.1"/>
</dbReference>
<dbReference type="PANTHER" id="PTHR21666">
    <property type="entry name" value="PEPTIDASE-RELATED"/>
    <property type="match status" value="1"/>
</dbReference>
<proteinExistence type="predicted"/>
<dbReference type="Pfam" id="PF01551">
    <property type="entry name" value="Peptidase_M23"/>
    <property type="match status" value="1"/>
</dbReference>
<evidence type="ECO:0000259" key="3">
    <source>
        <dbReference type="Pfam" id="PF01551"/>
    </source>
</evidence>
<dbReference type="PANTHER" id="PTHR21666:SF289">
    <property type="entry name" value="L-ALA--D-GLU ENDOPEPTIDASE"/>
    <property type="match status" value="1"/>
</dbReference>
<dbReference type="CDD" id="cd12797">
    <property type="entry name" value="M23_peptidase"/>
    <property type="match status" value="1"/>
</dbReference>
<dbReference type="InterPro" id="IPR016047">
    <property type="entry name" value="M23ase_b-sheet_dom"/>
</dbReference>
<keyword evidence="1" id="KW-0732">Signal</keyword>
<evidence type="ECO:0000256" key="1">
    <source>
        <dbReference type="ARBA" id="ARBA00022729"/>
    </source>
</evidence>
<evidence type="ECO:0000313" key="4">
    <source>
        <dbReference type="EMBL" id="APW64679.1"/>
    </source>
</evidence>
<gene>
    <name evidence="4" type="ORF">LPB137_01890</name>
</gene>
<dbReference type="STRING" id="1850254.LPB137_01890"/>
<dbReference type="Proteomes" id="UP000186074">
    <property type="component" value="Chromosome"/>
</dbReference>
<protein>
    <submittedName>
        <fullName evidence="4">Peptidase M24</fullName>
    </submittedName>
</protein>
<dbReference type="InterPro" id="IPR050570">
    <property type="entry name" value="Cell_wall_metabolism_enzyme"/>
</dbReference>
<reference evidence="4 5" key="1">
    <citation type="submission" date="2017-01" db="EMBL/GenBank/DDBJ databases">
        <title>Genome sequencing of Arcobacter sp. LPB0137.</title>
        <authorList>
            <person name="Lee G.-W."/>
            <person name="Yi H."/>
        </authorList>
    </citation>
    <scope>NUCLEOTIDE SEQUENCE [LARGE SCALE GENOMIC DNA]</scope>
    <source>
        <strain evidence="4 5">LPB0137</strain>
    </source>
</reference>
<keyword evidence="2" id="KW-0812">Transmembrane</keyword>
<keyword evidence="2" id="KW-0472">Membrane</keyword>
<evidence type="ECO:0000256" key="2">
    <source>
        <dbReference type="SAM" id="Phobius"/>
    </source>
</evidence>
<sequence>MSYTNRRKNNKAKMALVYIIIAIIIGLGAFVFLSPTFEKNSPKISLENEIFWNLKSPLKVNFTDDNEIASYVITYFDDNNEIKLDTKKLNVSKGSIDLDIIAPKIDLSTKTQNAMLKIEVSDTSKWNFFMGNKATKDIKIKVDKKRPIANVLSNSYLINQGGSAAVVVEVKDENLEDFYISFNNEERFELFPFYKDNFYIAIIAWPIEIKEFKRVNLVAIDKARNKTVTKIPLYIKELKVKIDNLKISDRFIDKVSKNVLTKSGFDIPSSQAETFVKANKDLRKRNVDTIKSVSRNNMNKDKVTKFDIKAFKQLPSSMTFAGYGERRHYTYEGKKIDEAWHLGMDWASVKKAKIFTTNAGKVIFKDYLGIYGDSIIIDHKFGLGTLYAHTSRSVVEVNDEVKAGAYIANTGSSGAVFGDHLHFGVLVQGIEVNPTEWLSRYWVRENITKVIDNAKKAIESK</sequence>
<dbReference type="InterPro" id="IPR011055">
    <property type="entry name" value="Dup_hybrid_motif"/>
</dbReference>
<feature type="transmembrane region" description="Helical" evidence="2">
    <location>
        <begin position="12"/>
        <end position="33"/>
    </location>
</feature>
<dbReference type="EMBL" id="CP019070">
    <property type="protein sequence ID" value="APW64679.1"/>
    <property type="molecule type" value="Genomic_DNA"/>
</dbReference>
<keyword evidence="2" id="KW-1133">Transmembrane helix</keyword>
<organism evidence="4 5">
    <name type="scientific">Poseidonibacter parvus</name>
    <dbReference type="NCBI Taxonomy" id="1850254"/>
    <lineage>
        <taxon>Bacteria</taxon>
        <taxon>Pseudomonadati</taxon>
        <taxon>Campylobacterota</taxon>
        <taxon>Epsilonproteobacteria</taxon>
        <taxon>Campylobacterales</taxon>
        <taxon>Arcobacteraceae</taxon>
        <taxon>Poseidonibacter</taxon>
    </lineage>
</organism>
<keyword evidence="5" id="KW-1185">Reference proteome</keyword>
<dbReference type="GO" id="GO:0004222">
    <property type="term" value="F:metalloendopeptidase activity"/>
    <property type="evidence" value="ECO:0007669"/>
    <property type="project" value="TreeGrafter"/>
</dbReference>
<name>A0A1P8KJF0_9BACT</name>
<dbReference type="SUPFAM" id="SSF51261">
    <property type="entry name" value="Duplicated hybrid motif"/>
    <property type="match status" value="1"/>
</dbReference>
<accession>A0A1P8KJF0</accession>
<dbReference type="AlphaFoldDB" id="A0A1P8KJF0"/>
<feature type="domain" description="M23ase beta-sheet core" evidence="3">
    <location>
        <begin position="341"/>
        <end position="434"/>
    </location>
</feature>
<evidence type="ECO:0000313" key="5">
    <source>
        <dbReference type="Proteomes" id="UP000186074"/>
    </source>
</evidence>
<dbReference type="KEGG" id="alp:LPB137_01890"/>